<organism evidence="1">
    <name type="scientific">Cryptomonas curvata</name>
    <dbReference type="NCBI Taxonomy" id="233186"/>
    <lineage>
        <taxon>Eukaryota</taxon>
        <taxon>Cryptophyceae</taxon>
        <taxon>Cryptomonadales</taxon>
        <taxon>Cryptomonadaceae</taxon>
        <taxon>Cryptomonas</taxon>
    </lineage>
</organism>
<dbReference type="AlphaFoldDB" id="A0A7S0QFD9"/>
<accession>A0A7S0QFD9</accession>
<sequence length="331" mass="37739">MSNRASDANDLAHFYNYIPHVHRLLRSLRESDQMRGDDSETVICRSADCCQSSADIAKARYARRHGKEINEGCGLSACRHLPYKPFDGGISFEDSTRIIQEQVSALLDRKRQQADELFADCPEIILDQETSSSVLRYHRRNFVVNLEKYPRNSVKNKTLEISVHAFTGDPDLYVSVAEPPTEKDYLWRSCLEGGDVIKIHPEDPNYRIGSFYIAVSDPSTDCNFSIRARVVQPAKHNDEENFGRIQFGMYQSIKNGIHVSEHRRRLCAVGKITNLDSALKYCLHPKKEKNSDDLRSLHSAPLDARQLRVETAKLSLPMLVKAKKIFQSEKL</sequence>
<proteinExistence type="predicted"/>
<dbReference type="EMBL" id="HBEZ01015049">
    <property type="protein sequence ID" value="CAD8630633.1"/>
    <property type="molecule type" value="Transcribed_RNA"/>
</dbReference>
<name>A0A7S0QFD9_9CRYP</name>
<protein>
    <submittedName>
        <fullName evidence="1">Uncharacterized protein</fullName>
    </submittedName>
</protein>
<evidence type="ECO:0000313" key="1">
    <source>
        <dbReference type="EMBL" id="CAD8630633.1"/>
    </source>
</evidence>
<gene>
    <name evidence="1" type="ORF">CCUR1050_LOCUS8312</name>
</gene>
<reference evidence="1" key="1">
    <citation type="submission" date="2021-01" db="EMBL/GenBank/DDBJ databases">
        <authorList>
            <person name="Corre E."/>
            <person name="Pelletier E."/>
            <person name="Niang G."/>
            <person name="Scheremetjew M."/>
            <person name="Finn R."/>
            <person name="Kale V."/>
            <person name="Holt S."/>
            <person name="Cochrane G."/>
            <person name="Meng A."/>
            <person name="Brown T."/>
            <person name="Cohen L."/>
        </authorList>
    </citation>
    <scope>NUCLEOTIDE SEQUENCE</scope>
    <source>
        <strain evidence="1">CCAP979/52</strain>
    </source>
</reference>
<dbReference type="Gene3D" id="2.60.120.380">
    <property type="match status" value="1"/>
</dbReference>